<proteinExistence type="predicted"/>
<dbReference type="AlphaFoldDB" id="A0A1W2BA58"/>
<protein>
    <submittedName>
        <fullName evidence="1">Uncharacterized protein</fullName>
    </submittedName>
</protein>
<keyword evidence="2" id="KW-1185">Reference proteome</keyword>
<name>A0A1W2BA58_9BACT</name>
<gene>
    <name evidence="1" type="ORF">SAMN02746065_107113</name>
</gene>
<accession>A0A1W2BA58</accession>
<organism evidence="1 2">
    <name type="scientific">Desulfocicer vacuolatum DSM 3385</name>
    <dbReference type="NCBI Taxonomy" id="1121400"/>
    <lineage>
        <taxon>Bacteria</taxon>
        <taxon>Pseudomonadati</taxon>
        <taxon>Thermodesulfobacteriota</taxon>
        <taxon>Desulfobacteria</taxon>
        <taxon>Desulfobacterales</taxon>
        <taxon>Desulfobacteraceae</taxon>
        <taxon>Desulfocicer</taxon>
    </lineage>
</organism>
<dbReference type="EMBL" id="FWXY01000007">
    <property type="protein sequence ID" value="SMC69258.1"/>
    <property type="molecule type" value="Genomic_DNA"/>
</dbReference>
<evidence type="ECO:0000313" key="1">
    <source>
        <dbReference type="EMBL" id="SMC69258.1"/>
    </source>
</evidence>
<sequence>MENEIKEKQPGIQLPVSFIHNTKDKDVWLFFDSMALMNRGCA</sequence>
<evidence type="ECO:0000313" key="2">
    <source>
        <dbReference type="Proteomes" id="UP000192418"/>
    </source>
</evidence>
<dbReference type="Proteomes" id="UP000192418">
    <property type="component" value="Unassembled WGS sequence"/>
</dbReference>
<dbReference type="RefSeq" id="WP_269749007.1">
    <property type="nucleotide sequence ID" value="NZ_FWXY01000007.1"/>
</dbReference>
<reference evidence="1 2" key="1">
    <citation type="submission" date="2017-04" db="EMBL/GenBank/DDBJ databases">
        <authorList>
            <person name="Afonso C.L."/>
            <person name="Miller P.J."/>
            <person name="Scott M.A."/>
            <person name="Spackman E."/>
            <person name="Goraichik I."/>
            <person name="Dimitrov K.M."/>
            <person name="Suarez D.L."/>
            <person name="Swayne D.E."/>
        </authorList>
    </citation>
    <scope>NUCLEOTIDE SEQUENCE [LARGE SCALE GENOMIC DNA]</scope>
    <source>
        <strain evidence="1 2">DSM 3385</strain>
    </source>
</reference>